<dbReference type="GeneTree" id="ENSGT00940000155141"/>
<dbReference type="InterPro" id="IPR006571">
    <property type="entry name" value="TLDc_dom"/>
</dbReference>
<dbReference type="Pfam" id="PF07534">
    <property type="entry name" value="TLD"/>
    <property type="match status" value="1"/>
</dbReference>
<accession>A0A8C2Z0D1</accession>
<dbReference type="SMART" id="SM00584">
    <property type="entry name" value="TLDc"/>
    <property type="match status" value="1"/>
</dbReference>
<dbReference type="GO" id="GO:0006979">
    <property type="term" value="P:response to oxidative stress"/>
    <property type="evidence" value="ECO:0007669"/>
    <property type="project" value="TreeGrafter"/>
</dbReference>
<dbReference type="GO" id="GO:0006357">
    <property type="term" value="P:regulation of transcription by RNA polymerase II"/>
    <property type="evidence" value="ECO:0007669"/>
    <property type="project" value="TreeGrafter"/>
</dbReference>
<reference evidence="2" key="1">
    <citation type="submission" date="2025-08" db="UniProtKB">
        <authorList>
            <consortium name="Ensembl"/>
        </authorList>
    </citation>
    <scope>IDENTIFICATION</scope>
</reference>
<dbReference type="PANTHER" id="PTHR23354:SF68">
    <property type="entry name" value="NUCLEAR RECEPTOR COACTIVATOR 7"/>
    <property type="match status" value="1"/>
</dbReference>
<protein>
    <submittedName>
        <fullName evidence="2">Nuclear receptor coactivator 7a</fullName>
    </submittedName>
</protein>
<evidence type="ECO:0000259" key="1">
    <source>
        <dbReference type="PROSITE" id="PS51886"/>
    </source>
</evidence>
<sequence>MWYCRVQSLKGKSETMKLLPDNVKVLYFASDCVEPYVEIITVKDSKCQLSLSSSEDYEAEESGYHEEVEDALPILNDQSQLLDDQHLERLAAHMPVKTRGYPWQLVYSTAVHGSSLKTLYRNMAGLDSPVLLVIKDMHKKVFGAFSSDPFKVSKYCYGTGETFLFSFSPDFQAYRWSGENSYFVSGHPESLQIGGGGGGFGLWLNADLYHGSSFSCPTFHNKSLSTQEDFNVLDLEVWTVQN</sequence>
<keyword evidence="3" id="KW-1185">Reference proteome</keyword>
<feature type="domain" description="TLDc" evidence="1">
    <location>
        <begin position="80"/>
        <end position="241"/>
    </location>
</feature>
<proteinExistence type="predicted"/>
<dbReference type="Proteomes" id="UP000694565">
    <property type="component" value="Unplaced"/>
</dbReference>
<dbReference type="Ensembl" id="ENSCLMT00005011368.1">
    <property type="protein sequence ID" value="ENSCLMP00005010518.1"/>
    <property type="gene ID" value="ENSCLMG00005005800.1"/>
</dbReference>
<evidence type="ECO:0000313" key="2">
    <source>
        <dbReference type="Ensembl" id="ENSCLMP00005010518.1"/>
    </source>
</evidence>
<reference evidence="2" key="2">
    <citation type="submission" date="2025-09" db="UniProtKB">
        <authorList>
            <consortium name="Ensembl"/>
        </authorList>
    </citation>
    <scope>IDENTIFICATION</scope>
</reference>
<organism evidence="2 3">
    <name type="scientific">Cyclopterus lumpus</name>
    <name type="common">Lumpsucker</name>
    <dbReference type="NCBI Taxonomy" id="8103"/>
    <lineage>
        <taxon>Eukaryota</taxon>
        <taxon>Metazoa</taxon>
        <taxon>Chordata</taxon>
        <taxon>Craniata</taxon>
        <taxon>Vertebrata</taxon>
        <taxon>Euteleostomi</taxon>
        <taxon>Actinopterygii</taxon>
        <taxon>Neopterygii</taxon>
        <taxon>Teleostei</taxon>
        <taxon>Neoteleostei</taxon>
        <taxon>Acanthomorphata</taxon>
        <taxon>Eupercaria</taxon>
        <taxon>Perciformes</taxon>
        <taxon>Cottioidei</taxon>
        <taxon>Cottales</taxon>
        <taxon>Cyclopteridae</taxon>
        <taxon>Cyclopterus</taxon>
    </lineage>
</organism>
<name>A0A8C2Z0D1_CYCLU</name>
<dbReference type="AlphaFoldDB" id="A0A8C2Z0D1"/>
<dbReference type="PROSITE" id="PS51886">
    <property type="entry name" value="TLDC"/>
    <property type="match status" value="1"/>
</dbReference>
<evidence type="ECO:0000313" key="3">
    <source>
        <dbReference type="Proteomes" id="UP000694565"/>
    </source>
</evidence>
<dbReference type="PANTHER" id="PTHR23354">
    <property type="entry name" value="NUCLEOLAR PROTEIN 7/ESTROGEN RECEPTOR COACTIVATOR-RELATED"/>
    <property type="match status" value="1"/>
</dbReference>
<dbReference type="GO" id="GO:0005634">
    <property type="term" value="C:nucleus"/>
    <property type="evidence" value="ECO:0007669"/>
    <property type="project" value="TreeGrafter"/>
</dbReference>